<evidence type="ECO:0000256" key="7">
    <source>
        <dbReference type="ARBA" id="ARBA00022840"/>
    </source>
</evidence>
<evidence type="ECO:0000256" key="8">
    <source>
        <dbReference type="ARBA" id="ARBA00022842"/>
    </source>
</evidence>
<evidence type="ECO:0000256" key="5">
    <source>
        <dbReference type="ARBA" id="ARBA00022741"/>
    </source>
</evidence>
<reference evidence="11 12" key="1">
    <citation type="submission" date="2016-11" db="EMBL/GenBank/DDBJ databases">
        <authorList>
            <person name="Jaros S."/>
            <person name="Januszkiewicz K."/>
            <person name="Wedrychowicz H."/>
        </authorList>
    </citation>
    <scope>NUCLEOTIDE SEQUENCE [LARGE SCALE GENOMIC DNA]</scope>
    <source>
        <strain evidence="11 12">DSM 18899</strain>
    </source>
</reference>
<dbReference type="RefSeq" id="WP_072429798.1">
    <property type="nucleotide sequence ID" value="NZ_FPKR01000014.1"/>
</dbReference>
<dbReference type="PANTHER" id="PTHR21060">
    <property type="entry name" value="ACETATE KINASE"/>
    <property type="match status" value="1"/>
</dbReference>
<dbReference type="InterPro" id="IPR000890">
    <property type="entry name" value="Aliphatic_acid_kin_short-chain"/>
</dbReference>
<dbReference type="SUPFAM" id="SSF53067">
    <property type="entry name" value="Actin-like ATPase domain"/>
    <property type="match status" value="2"/>
</dbReference>
<dbReference type="NCBIfam" id="TIGR00016">
    <property type="entry name" value="ackA"/>
    <property type="match status" value="1"/>
</dbReference>
<dbReference type="OrthoDB" id="9802453at2"/>
<dbReference type="GO" id="GO:0008776">
    <property type="term" value="F:acetate kinase activity"/>
    <property type="evidence" value="ECO:0007669"/>
    <property type="project" value="UniProtKB-UniRule"/>
</dbReference>
<evidence type="ECO:0000313" key="12">
    <source>
        <dbReference type="Proteomes" id="UP000186513"/>
    </source>
</evidence>
<comment type="function">
    <text evidence="9">Catalyzes the formation of acetyl phosphate from acetate and ATP. Can also catalyze the reverse reaction.</text>
</comment>
<keyword evidence="2 9" id="KW-0963">Cytoplasm</keyword>
<evidence type="ECO:0000256" key="9">
    <source>
        <dbReference type="HAMAP-Rule" id="MF_00020"/>
    </source>
</evidence>
<dbReference type="EMBL" id="FPKR01000014">
    <property type="protein sequence ID" value="SFZ78997.1"/>
    <property type="molecule type" value="Genomic_DNA"/>
</dbReference>
<dbReference type="UniPathway" id="UPA00340">
    <property type="reaction ID" value="UER00458"/>
</dbReference>
<name>A0A1K2HQL5_9NEIS</name>
<keyword evidence="7 9" id="KW-0067">ATP-binding</keyword>
<comment type="pathway">
    <text evidence="9">Metabolic intermediate biosynthesis; acetyl-CoA biosynthesis; acetyl-CoA from acetate: step 1/2.</text>
</comment>
<feature type="binding site" evidence="9">
    <location>
        <begin position="327"/>
        <end position="331"/>
    </location>
    <ligand>
        <name>ATP</name>
        <dbReference type="ChEBI" id="CHEBI:30616"/>
    </ligand>
</feature>
<evidence type="ECO:0000256" key="3">
    <source>
        <dbReference type="ARBA" id="ARBA00022679"/>
    </source>
</evidence>
<keyword evidence="3 9" id="KW-0808">Transferase</keyword>
<proteinExistence type="inferred from homology"/>
<sequence>MRSVLTLNAGSSSLKFALYRAADLTLICKGQIENLGHLSDDSHTLFHARDAAGKALADAEIAGHEHAAALRYLLDWLDRQYQGLRPAAVAHRIVHGGPRFAEPLRLSDETLQALDTLTPLAPLHQPHGLAGARSMLTLLPEVAQIACFDTAFHRSQPELQQRFALPDSYFQQGVRRYGFHGLSYQYIAQQLPAHLGAAAEGRVVVAHLGNGASACALLGRQSMASSMGFTALDGLMMGTRCGRIDPGVLIYLQETLGMSVNEISQLLYQQSGLLGVSGLSHDMRTLSASPEPAAQLAIALFCQQAAREIAALCVAIGGLDALVFTAGIGEHHPRVRAEICRQLQWLGLDLDSAANQANAARISTATSSISAWVIATDEEAMLARAAVAYC</sequence>
<gene>
    <name evidence="9" type="primary">ackA</name>
    <name evidence="11" type="ORF">SAMN02745887_03315</name>
</gene>
<feature type="binding site" evidence="9">
    <location>
        <begin position="207"/>
        <end position="211"/>
    </location>
    <ligand>
        <name>ATP</name>
        <dbReference type="ChEBI" id="CHEBI:30616"/>
    </ligand>
</feature>
<keyword evidence="4 9" id="KW-0479">Metal-binding</keyword>
<dbReference type="GO" id="GO:0005524">
    <property type="term" value="F:ATP binding"/>
    <property type="evidence" value="ECO:0007669"/>
    <property type="project" value="UniProtKB-KW"/>
</dbReference>
<dbReference type="InterPro" id="IPR043129">
    <property type="entry name" value="ATPase_NBD"/>
</dbReference>
<evidence type="ECO:0000313" key="11">
    <source>
        <dbReference type="EMBL" id="SFZ78997.1"/>
    </source>
</evidence>
<dbReference type="AlphaFoldDB" id="A0A1K2HQL5"/>
<evidence type="ECO:0000256" key="10">
    <source>
        <dbReference type="RuleBase" id="RU003835"/>
    </source>
</evidence>
<dbReference type="Gene3D" id="3.30.420.40">
    <property type="match status" value="2"/>
</dbReference>
<dbReference type="Proteomes" id="UP000186513">
    <property type="component" value="Unassembled WGS sequence"/>
</dbReference>
<dbReference type="GO" id="GO:0006083">
    <property type="term" value="P:acetate metabolic process"/>
    <property type="evidence" value="ECO:0007669"/>
    <property type="project" value="TreeGrafter"/>
</dbReference>
<feature type="binding site" evidence="9">
    <location>
        <position position="92"/>
    </location>
    <ligand>
        <name>substrate</name>
    </ligand>
</feature>
<feature type="site" description="Transition state stabilizer" evidence="9">
    <location>
        <position position="240"/>
    </location>
</feature>
<comment type="catalytic activity">
    <reaction evidence="9">
        <text>acetate + ATP = acetyl phosphate + ADP</text>
        <dbReference type="Rhea" id="RHEA:11352"/>
        <dbReference type="ChEBI" id="CHEBI:22191"/>
        <dbReference type="ChEBI" id="CHEBI:30089"/>
        <dbReference type="ChEBI" id="CHEBI:30616"/>
        <dbReference type="ChEBI" id="CHEBI:456216"/>
        <dbReference type="EC" id="2.7.2.1"/>
    </reaction>
</comment>
<comment type="subcellular location">
    <subcellularLocation>
        <location evidence="9">Cytoplasm</location>
    </subcellularLocation>
</comment>
<feature type="site" description="Transition state stabilizer" evidence="9">
    <location>
        <position position="180"/>
    </location>
</feature>
<keyword evidence="5 9" id="KW-0547">Nucleotide-binding</keyword>
<feature type="binding site" evidence="9">
    <location>
        <position position="378"/>
    </location>
    <ligand>
        <name>Mg(2+)</name>
        <dbReference type="ChEBI" id="CHEBI:18420"/>
    </ligand>
</feature>
<dbReference type="GO" id="GO:0005829">
    <property type="term" value="C:cytosol"/>
    <property type="evidence" value="ECO:0007669"/>
    <property type="project" value="TreeGrafter"/>
</dbReference>
<accession>A0A1K2HQL5</accession>
<dbReference type="STRING" id="1121279.SAMN02745887_03315"/>
<dbReference type="PIRSF" id="PIRSF000722">
    <property type="entry name" value="Acetate_prop_kin"/>
    <property type="match status" value="1"/>
</dbReference>
<evidence type="ECO:0000256" key="2">
    <source>
        <dbReference type="ARBA" id="ARBA00022490"/>
    </source>
</evidence>
<organism evidence="11 12">
    <name type="scientific">Chitinimonas taiwanensis DSM 18899</name>
    <dbReference type="NCBI Taxonomy" id="1121279"/>
    <lineage>
        <taxon>Bacteria</taxon>
        <taxon>Pseudomonadati</taxon>
        <taxon>Pseudomonadota</taxon>
        <taxon>Betaproteobacteria</taxon>
        <taxon>Neisseriales</taxon>
        <taxon>Chitinibacteraceae</taxon>
        <taxon>Chitinimonas</taxon>
    </lineage>
</organism>
<evidence type="ECO:0000256" key="1">
    <source>
        <dbReference type="ARBA" id="ARBA00008748"/>
    </source>
</evidence>
<comment type="cofactor">
    <cofactor evidence="9">
        <name>Mg(2+)</name>
        <dbReference type="ChEBI" id="CHEBI:18420"/>
    </cofactor>
    <cofactor evidence="9">
        <name>Mn(2+)</name>
        <dbReference type="ChEBI" id="CHEBI:29035"/>
    </cofactor>
    <text evidence="9">Mg(2+). Can also accept Mn(2+).</text>
</comment>
<keyword evidence="8 9" id="KW-0460">Magnesium</keyword>
<dbReference type="GO" id="GO:0000287">
    <property type="term" value="F:magnesium ion binding"/>
    <property type="evidence" value="ECO:0007669"/>
    <property type="project" value="UniProtKB-UniRule"/>
</dbReference>
<keyword evidence="6 9" id="KW-0418">Kinase</keyword>
<dbReference type="EC" id="2.7.2.1" evidence="9"/>
<dbReference type="GO" id="GO:0006085">
    <property type="term" value="P:acetyl-CoA biosynthetic process"/>
    <property type="evidence" value="ECO:0007669"/>
    <property type="project" value="UniProtKB-UniRule"/>
</dbReference>
<dbReference type="PROSITE" id="PS01075">
    <property type="entry name" value="ACETATE_KINASE_1"/>
    <property type="match status" value="1"/>
</dbReference>
<dbReference type="PRINTS" id="PR00471">
    <property type="entry name" value="ACETATEKNASE"/>
</dbReference>
<dbReference type="InterPro" id="IPR023865">
    <property type="entry name" value="Aliphatic_acid_kinase_CS"/>
</dbReference>
<feature type="binding site" evidence="9">
    <location>
        <begin position="282"/>
        <end position="284"/>
    </location>
    <ligand>
        <name>ATP</name>
        <dbReference type="ChEBI" id="CHEBI:30616"/>
    </ligand>
</feature>
<dbReference type="HAMAP" id="MF_00020">
    <property type="entry name" value="Acetate_kinase"/>
    <property type="match status" value="1"/>
</dbReference>
<evidence type="ECO:0000256" key="6">
    <source>
        <dbReference type="ARBA" id="ARBA00022777"/>
    </source>
</evidence>
<feature type="active site" description="Proton donor/acceptor" evidence="9">
    <location>
        <position position="149"/>
    </location>
</feature>
<protein>
    <recommendedName>
        <fullName evidence="9">Acetate kinase</fullName>
        <ecNumber evidence="9">2.7.2.1</ecNumber>
    </recommendedName>
    <alternativeName>
        <fullName evidence="9">Acetokinase</fullName>
    </alternativeName>
</protein>
<feature type="binding site" evidence="9">
    <location>
        <position position="8"/>
    </location>
    <ligand>
        <name>Mg(2+)</name>
        <dbReference type="ChEBI" id="CHEBI:18420"/>
    </ligand>
</feature>
<feature type="binding site" evidence="9">
    <location>
        <position position="15"/>
    </location>
    <ligand>
        <name>ATP</name>
        <dbReference type="ChEBI" id="CHEBI:30616"/>
    </ligand>
</feature>
<comment type="similarity">
    <text evidence="1 9 10">Belongs to the acetokinase family.</text>
</comment>
<comment type="subunit">
    <text evidence="9">Homodimer.</text>
</comment>
<dbReference type="Pfam" id="PF00871">
    <property type="entry name" value="Acetate_kinase"/>
    <property type="match status" value="1"/>
</dbReference>
<evidence type="ECO:0000256" key="4">
    <source>
        <dbReference type="ARBA" id="ARBA00022723"/>
    </source>
</evidence>
<dbReference type="InterPro" id="IPR004372">
    <property type="entry name" value="Ac/propionate_kinase"/>
</dbReference>
<dbReference type="PANTHER" id="PTHR21060:SF21">
    <property type="entry name" value="ACETATE KINASE"/>
    <property type="match status" value="1"/>
</dbReference>
<keyword evidence="12" id="KW-1185">Reference proteome</keyword>